<dbReference type="AlphaFoldDB" id="A0A1H8RHL4"/>
<reference evidence="3" key="1">
    <citation type="submission" date="2016-10" db="EMBL/GenBank/DDBJ databases">
        <authorList>
            <person name="Varghese N."/>
        </authorList>
    </citation>
    <scope>NUCLEOTIDE SEQUENCE [LARGE SCALE GENOMIC DNA]</scope>
    <source>
        <strain evidence="3">DSM 21843</strain>
    </source>
</reference>
<dbReference type="STRING" id="79604.AAY81_02465"/>
<protein>
    <recommendedName>
        <fullName evidence="1">Putative Se/S carrier protein-like domain-containing protein</fullName>
    </recommendedName>
</protein>
<dbReference type="EMBL" id="FOEC01000003">
    <property type="protein sequence ID" value="SEO65737.1"/>
    <property type="molecule type" value="Genomic_DNA"/>
</dbReference>
<organism evidence="2 3">
    <name type="scientific">Denitrobacterium detoxificans</name>
    <dbReference type="NCBI Taxonomy" id="79604"/>
    <lineage>
        <taxon>Bacteria</taxon>
        <taxon>Bacillati</taxon>
        <taxon>Actinomycetota</taxon>
        <taxon>Coriobacteriia</taxon>
        <taxon>Eggerthellales</taxon>
        <taxon>Eggerthellaceae</taxon>
        <taxon>Denitrobacterium</taxon>
    </lineage>
</organism>
<keyword evidence="3" id="KW-1185">Reference proteome</keyword>
<sequence>MSSLVERIEAVRRESGGVVDVYVMFDSHTDAMAMHEAARSQGLHTRISTAPRAIKASCGVTVLVSASEAVALESLAGELGLPYESFNPLPRQFDARRDTYC</sequence>
<dbReference type="RefSeq" id="WP_240480613.1">
    <property type="nucleotide sequence ID" value="NZ_CP011402.1"/>
</dbReference>
<evidence type="ECO:0000313" key="3">
    <source>
        <dbReference type="Proteomes" id="UP000182975"/>
    </source>
</evidence>
<dbReference type="Pfam" id="PF11823">
    <property type="entry name" value="Se_S_carrier"/>
    <property type="match status" value="1"/>
</dbReference>
<feature type="domain" description="Putative Se/S carrier protein-like" evidence="1">
    <location>
        <begin position="21"/>
        <end position="86"/>
    </location>
</feature>
<proteinExistence type="predicted"/>
<dbReference type="InterPro" id="IPR021778">
    <property type="entry name" value="Se/S_carrier-like"/>
</dbReference>
<accession>A0A1H8RHL4</accession>
<name>A0A1H8RHL4_9ACTN</name>
<dbReference type="Proteomes" id="UP000182975">
    <property type="component" value="Unassembled WGS sequence"/>
</dbReference>
<evidence type="ECO:0000313" key="2">
    <source>
        <dbReference type="EMBL" id="SEO65737.1"/>
    </source>
</evidence>
<gene>
    <name evidence="2" type="ORF">SAMN02910314_00825</name>
</gene>
<evidence type="ECO:0000259" key="1">
    <source>
        <dbReference type="Pfam" id="PF11823"/>
    </source>
</evidence>